<feature type="non-terminal residue" evidence="2">
    <location>
        <position position="85"/>
    </location>
</feature>
<comment type="caution">
    <text evidence="2">The sequence shown here is derived from an EMBL/GenBank/DDBJ whole genome shotgun (WGS) entry which is preliminary data.</text>
</comment>
<sequence>MRVKAVADESTHEPSDEPNGFELAARAHARAQLLDWDDLSTDHADRIVASFSRMWHGAKAEYFAAAADMAGVDAGEAVAQMLTIM</sequence>
<dbReference type="EMBL" id="LAZR01045462">
    <property type="protein sequence ID" value="KKK98812.1"/>
    <property type="molecule type" value="Genomic_DNA"/>
</dbReference>
<evidence type="ECO:0000313" key="2">
    <source>
        <dbReference type="EMBL" id="KKK98812.1"/>
    </source>
</evidence>
<name>A0A0F8ZY10_9ZZZZ</name>
<feature type="compositionally biased region" description="Basic and acidic residues" evidence="1">
    <location>
        <begin position="1"/>
        <end position="15"/>
    </location>
</feature>
<accession>A0A0F8ZY10</accession>
<evidence type="ECO:0000256" key="1">
    <source>
        <dbReference type="SAM" id="MobiDB-lite"/>
    </source>
</evidence>
<feature type="region of interest" description="Disordered" evidence="1">
    <location>
        <begin position="1"/>
        <end position="20"/>
    </location>
</feature>
<gene>
    <name evidence="2" type="ORF">LCGC14_2638970</name>
</gene>
<dbReference type="AlphaFoldDB" id="A0A0F8ZY10"/>
<organism evidence="2">
    <name type="scientific">marine sediment metagenome</name>
    <dbReference type="NCBI Taxonomy" id="412755"/>
    <lineage>
        <taxon>unclassified sequences</taxon>
        <taxon>metagenomes</taxon>
        <taxon>ecological metagenomes</taxon>
    </lineage>
</organism>
<proteinExistence type="predicted"/>
<protein>
    <submittedName>
        <fullName evidence="2">Uncharacterized protein</fullName>
    </submittedName>
</protein>
<reference evidence="2" key="1">
    <citation type="journal article" date="2015" name="Nature">
        <title>Complex archaea that bridge the gap between prokaryotes and eukaryotes.</title>
        <authorList>
            <person name="Spang A."/>
            <person name="Saw J.H."/>
            <person name="Jorgensen S.L."/>
            <person name="Zaremba-Niedzwiedzka K."/>
            <person name="Martijn J."/>
            <person name="Lind A.E."/>
            <person name="van Eijk R."/>
            <person name="Schleper C."/>
            <person name="Guy L."/>
            <person name="Ettema T.J."/>
        </authorList>
    </citation>
    <scope>NUCLEOTIDE SEQUENCE</scope>
</reference>